<dbReference type="Proteomes" id="UP000314294">
    <property type="component" value="Unassembled WGS sequence"/>
</dbReference>
<protein>
    <submittedName>
        <fullName evidence="2">Uncharacterized protein</fullName>
    </submittedName>
</protein>
<proteinExistence type="predicted"/>
<keyword evidence="3" id="KW-1185">Reference proteome</keyword>
<dbReference type="OrthoDB" id="10507461at2759"/>
<evidence type="ECO:0000256" key="1">
    <source>
        <dbReference type="SAM" id="MobiDB-lite"/>
    </source>
</evidence>
<feature type="region of interest" description="Disordered" evidence="1">
    <location>
        <begin position="85"/>
        <end position="139"/>
    </location>
</feature>
<comment type="caution">
    <text evidence="2">The sequence shown here is derived from an EMBL/GenBank/DDBJ whole genome shotgun (WGS) entry which is preliminary data.</text>
</comment>
<accession>A0A4Z2E2D6</accession>
<name>A0A4Z2E2D6_9TELE</name>
<reference evidence="2 3" key="1">
    <citation type="submission" date="2019-03" db="EMBL/GenBank/DDBJ databases">
        <title>First draft genome of Liparis tanakae, snailfish: a comprehensive survey of snailfish specific genes.</title>
        <authorList>
            <person name="Kim W."/>
            <person name="Song I."/>
            <person name="Jeong J.-H."/>
            <person name="Kim D."/>
            <person name="Kim S."/>
            <person name="Ryu S."/>
            <person name="Song J.Y."/>
            <person name="Lee S.K."/>
        </authorList>
    </citation>
    <scope>NUCLEOTIDE SEQUENCE [LARGE SCALE GENOMIC DNA]</scope>
    <source>
        <tissue evidence="2">Muscle</tissue>
    </source>
</reference>
<evidence type="ECO:0000313" key="3">
    <source>
        <dbReference type="Proteomes" id="UP000314294"/>
    </source>
</evidence>
<evidence type="ECO:0000313" key="2">
    <source>
        <dbReference type="EMBL" id="TNN22901.1"/>
    </source>
</evidence>
<feature type="compositionally biased region" description="Basic and acidic residues" evidence="1">
    <location>
        <begin position="120"/>
        <end position="139"/>
    </location>
</feature>
<dbReference type="EMBL" id="SRLO01020577">
    <property type="protein sequence ID" value="TNN22901.1"/>
    <property type="molecule type" value="Genomic_DNA"/>
</dbReference>
<dbReference type="AlphaFoldDB" id="A0A4Z2E2D6"/>
<organism evidence="2 3">
    <name type="scientific">Liparis tanakae</name>
    <name type="common">Tanaka's snailfish</name>
    <dbReference type="NCBI Taxonomy" id="230148"/>
    <lineage>
        <taxon>Eukaryota</taxon>
        <taxon>Metazoa</taxon>
        <taxon>Chordata</taxon>
        <taxon>Craniata</taxon>
        <taxon>Vertebrata</taxon>
        <taxon>Euteleostomi</taxon>
        <taxon>Actinopterygii</taxon>
        <taxon>Neopterygii</taxon>
        <taxon>Teleostei</taxon>
        <taxon>Neoteleostei</taxon>
        <taxon>Acanthomorphata</taxon>
        <taxon>Eupercaria</taxon>
        <taxon>Perciformes</taxon>
        <taxon>Cottioidei</taxon>
        <taxon>Cottales</taxon>
        <taxon>Liparidae</taxon>
        <taxon>Liparis</taxon>
    </lineage>
</organism>
<gene>
    <name evidence="2" type="ORF">EYF80_066983</name>
</gene>
<sequence length="139" mass="15566">MWGRCGDDVGTMWGRCGDDVETMWGRCGDNVGTLWGCCDSSVSVSLRTALVWGPVGTETSLSVTSVSRQVFLRPEDLKVPMRLCVGGDEDEDEDGSKLTGLMRETHADPQTLFQTPRPSSLRDRWRTRRAAEPREHMFQ</sequence>